<feature type="region of interest" description="Disordered" evidence="1">
    <location>
        <begin position="185"/>
        <end position="204"/>
    </location>
</feature>
<evidence type="ECO:0000313" key="3">
    <source>
        <dbReference type="EMBL" id="JAC02621.1"/>
    </source>
</evidence>
<feature type="region of interest" description="Disordered" evidence="1">
    <location>
        <begin position="56"/>
        <end position="93"/>
    </location>
</feature>
<feature type="region of interest" description="Disordered" evidence="1">
    <location>
        <begin position="119"/>
        <end position="156"/>
    </location>
</feature>
<proteinExistence type="evidence at transcript level"/>
<feature type="signal peptide" evidence="2">
    <location>
        <begin position="1"/>
        <end position="19"/>
    </location>
</feature>
<sequence>FLLVIHSSLYLLLFHNFLCNLNLIFYQNQSTCALLPKRWSGGVVQRRRIRGSISQRSSQWGGVSERSGGIAGDGRCGERSSGVTSSRRDWSSGVTSYWCDWSSKWSSSVTDERRNRCGEWSGSDYSGGQCSSERSSHGGSGNNRRSGDAIVGSRNNLTASGGDDGCRCGNGERCGREWSVQETGFSCGASNGGEDNDDVFEHFD</sequence>
<reference evidence="3" key="1">
    <citation type="submission" date="2013-07" db="EMBL/GenBank/DDBJ databases">
        <authorList>
            <person name="Geib S."/>
        </authorList>
    </citation>
    <scope>NUCLEOTIDE SEQUENCE</scope>
</reference>
<reference evidence="3" key="2">
    <citation type="journal article" date="2014" name="BMC Genomics">
        <title>A genomic perspective to assessing quality of mass-reared SIT flies used in Mediterranean fruit fly (Ceratitis capitata) eradication in California.</title>
        <authorList>
            <person name="Calla B."/>
            <person name="Hall B."/>
            <person name="Hou S."/>
            <person name="Geib S.M."/>
        </authorList>
    </citation>
    <scope>NUCLEOTIDE SEQUENCE</scope>
</reference>
<keyword evidence="2" id="KW-0732">Signal</keyword>
<evidence type="ECO:0000256" key="2">
    <source>
        <dbReference type="SAM" id="SignalP"/>
    </source>
</evidence>
<feature type="chain" id="PRO_5004906337" evidence="2">
    <location>
        <begin position="20"/>
        <end position="204"/>
    </location>
</feature>
<name>W8BNG3_CERCA</name>
<evidence type="ECO:0000256" key="1">
    <source>
        <dbReference type="SAM" id="MobiDB-lite"/>
    </source>
</evidence>
<organism evidence="3">
    <name type="scientific">Ceratitis capitata</name>
    <name type="common">Mediterranean fruit fly</name>
    <name type="synonym">Tephritis capitata</name>
    <dbReference type="NCBI Taxonomy" id="7213"/>
    <lineage>
        <taxon>Eukaryota</taxon>
        <taxon>Metazoa</taxon>
        <taxon>Ecdysozoa</taxon>
        <taxon>Arthropoda</taxon>
        <taxon>Hexapoda</taxon>
        <taxon>Insecta</taxon>
        <taxon>Pterygota</taxon>
        <taxon>Neoptera</taxon>
        <taxon>Endopterygota</taxon>
        <taxon>Diptera</taxon>
        <taxon>Brachycera</taxon>
        <taxon>Muscomorpha</taxon>
        <taxon>Tephritoidea</taxon>
        <taxon>Tephritidae</taxon>
        <taxon>Ceratitis</taxon>
        <taxon>Ceratitis</taxon>
    </lineage>
</organism>
<accession>W8BNG3</accession>
<feature type="non-terminal residue" evidence="3">
    <location>
        <position position="1"/>
    </location>
</feature>
<protein>
    <submittedName>
        <fullName evidence="3">Uncharacterized protein</fullName>
    </submittedName>
</protein>
<dbReference type="EMBL" id="GAMC01003935">
    <property type="protein sequence ID" value="JAC02621.1"/>
    <property type="molecule type" value="mRNA"/>
</dbReference>
<dbReference type="AlphaFoldDB" id="W8BNG3"/>